<dbReference type="Pfam" id="PF00643">
    <property type="entry name" value="zf-B_box"/>
    <property type="match status" value="1"/>
</dbReference>
<evidence type="ECO:0000313" key="9">
    <source>
        <dbReference type="Proteomes" id="UP000663854"/>
    </source>
</evidence>
<keyword evidence="3" id="KW-0862">Zinc</keyword>
<accession>A0A814BFN3</accession>
<evidence type="ECO:0000256" key="1">
    <source>
        <dbReference type="ARBA" id="ARBA00022723"/>
    </source>
</evidence>
<evidence type="ECO:0000313" key="8">
    <source>
        <dbReference type="EMBL" id="CAF1434064.1"/>
    </source>
</evidence>
<dbReference type="InterPro" id="IPR013083">
    <property type="entry name" value="Znf_RING/FYVE/PHD"/>
</dbReference>
<evidence type="ECO:0000259" key="5">
    <source>
        <dbReference type="PROSITE" id="PS50089"/>
    </source>
</evidence>
<dbReference type="EMBL" id="CAJNOL010001892">
    <property type="protein sequence ID" value="CAF1434064.1"/>
    <property type="molecule type" value="Genomic_DNA"/>
</dbReference>
<dbReference type="InterPro" id="IPR053003">
    <property type="entry name" value="TRIM_RBCC_E3_ubiq-ligases"/>
</dbReference>
<reference evidence="7" key="1">
    <citation type="submission" date="2021-02" db="EMBL/GenBank/DDBJ databases">
        <authorList>
            <person name="Nowell W R."/>
        </authorList>
    </citation>
    <scope>NUCLEOTIDE SEQUENCE</scope>
</reference>
<dbReference type="GO" id="GO:0016235">
    <property type="term" value="C:aggresome"/>
    <property type="evidence" value="ECO:0007669"/>
    <property type="project" value="TreeGrafter"/>
</dbReference>
<dbReference type="InterPro" id="IPR001841">
    <property type="entry name" value="Znf_RING"/>
</dbReference>
<dbReference type="PROSITE" id="PS50089">
    <property type="entry name" value="ZF_RING_2"/>
    <property type="match status" value="1"/>
</dbReference>
<protein>
    <submittedName>
        <fullName evidence="7">Uncharacterized protein</fullName>
    </submittedName>
</protein>
<dbReference type="Gene3D" id="3.30.40.10">
    <property type="entry name" value="Zinc/RING finger domain, C3HC4 (zinc finger)"/>
    <property type="match status" value="1"/>
</dbReference>
<gene>
    <name evidence="8" type="ORF">JXQ802_LOCUS36603</name>
    <name evidence="7" type="ORF">PYM288_LOCUS10805</name>
</gene>
<evidence type="ECO:0000259" key="6">
    <source>
        <dbReference type="PROSITE" id="PS50119"/>
    </source>
</evidence>
<keyword evidence="10" id="KW-1185">Reference proteome</keyword>
<proteinExistence type="predicted"/>
<dbReference type="GO" id="GO:0061630">
    <property type="term" value="F:ubiquitin protein ligase activity"/>
    <property type="evidence" value="ECO:0007669"/>
    <property type="project" value="TreeGrafter"/>
</dbReference>
<dbReference type="GO" id="GO:0031625">
    <property type="term" value="F:ubiquitin protein ligase binding"/>
    <property type="evidence" value="ECO:0007669"/>
    <property type="project" value="TreeGrafter"/>
</dbReference>
<evidence type="ECO:0000313" key="10">
    <source>
        <dbReference type="Proteomes" id="UP000663870"/>
    </source>
</evidence>
<dbReference type="Gene3D" id="3.30.160.60">
    <property type="entry name" value="Classic Zinc Finger"/>
    <property type="match status" value="1"/>
</dbReference>
<dbReference type="InterPro" id="IPR000315">
    <property type="entry name" value="Znf_B-box"/>
</dbReference>
<comment type="caution">
    <text evidence="7">The sequence shown here is derived from an EMBL/GenBank/DDBJ whole genome shotgun (WGS) entry which is preliminary data.</text>
</comment>
<evidence type="ECO:0000256" key="4">
    <source>
        <dbReference type="PROSITE-ProRule" id="PRU00024"/>
    </source>
</evidence>
<feature type="domain" description="B box-type" evidence="6">
    <location>
        <begin position="84"/>
        <end position="127"/>
    </location>
</feature>
<evidence type="ECO:0000256" key="2">
    <source>
        <dbReference type="ARBA" id="ARBA00022771"/>
    </source>
</evidence>
<dbReference type="GO" id="GO:0070842">
    <property type="term" value="P:aggresome assembly"/>
    <property type="evidence" value="ECO:0007669"/>
    <property type="project" value="TreeGrafter"/>
</dbReference>
<sequence length="254" mass="29541">MIRDSVILLAEIDPLSKEIECIMCLNTVNDSRMCIHCSVIVCAKCIESWINKQKTCPKCSHPVQQTDFVKCRLADKLVEFIEISKLNSCSNHSKETPRVYCSTCKKYVCFKCILINGQHIDHEYKYIDEDFKKIITLNHKLLGFLRKRCKNNQDNLAALELAIQTLLNDHSEKVKHGNTIQQTTDLLIKETQHLFDDYQKKKQICIDMIKMDESIIKDIEQRLNESKSLSDQEEILQVLQKHIPSNIEWTENAI</sequence>
<keyword evidence="2 4" id="KW-0863">Zinc-finger</keyword>
<dbReference type="PANTHER" id="PTHR36754">
    <property type="entry name" value="E3 UBIQUITIN-PROTEIN LIGASE TRIM37"/>
    <property type="match status" value="1"/>
</dbReference>
<dbReference type="GO" id="GO:0005778">
    <property type="term" value="C:peroxisomal membrane"/>
    <property type="evidence" value="ECO:0007669"/>
    <property type="project" value="TreeGrafter"/>
</dbReference>
<dbReference type="AlphaFoldDB" id="A0A814BFN3"/>
<dbReference type="EMBL" id="CAJNOH010000173">
    <property type="protein sequence ID" value="CAF0926273.1"/>
    <property type="molecule type" value="Genomic_DNA"/>
</dbReference>
<dbReference type="SUPFAM" id="SSF57845">
    <property type="entry name" value="B-box zinc-binding domain"/>
    <property type="match status" value="1"/>
</dbReference>
<feature type="domain" description="RING-type" evidence="5">
    <location>
        <begin position="21"/>
        <end position="60"/>
    </location>
</feature>
<organism evidence="7 9">
    <name type="scientific">Rotaria sordida</name>
    <dbReference type="NCBI Taxonomy" id="392033"/>
    <lineage>
        <taxon>Eukaryota</taxon>
        <taxon>Metazoa</taxon>
        <taxon>Spiralia</taxon>
        <taxon>Gnathifera</taxon>
        <taxon>Rotifera</taxon>
        <taxon>Eurotatoria</taxon>
        <taxon>Bdelloidea</taxon>
        <taxon>Philodinida</taxon>
        <taxon>Philodinidae</taxon>
        <taxon>Rotaria</taxon>
    </lineage>
</organism>
<dbReference type="PANTHER" id="PTHR36754:SF2">
    <property type="entry name" value="E3 UBIQUITIN-PROTEIN LIGASE TRIM37"/>
    <property type="match status" value="1"/>
</dbReference>
<dbReference type="GO" id="GO:0008270">
    <property type="term" value="F:zinc ion binding"/>
    <property type="evidence" value="ECO:0007669"/>
    <property type="project" value="UniProtKB-KW"/>
</dbReference>
<evidence type="ECO:0000256" key="3">
    <source>
        <dbReference type="ARBA" id="ARBA00022833"/>
    </source>
</evidence>
<dbReference type="GO" id="GO:0005164">
    <property type="term" value="F:tumor necrosis factor receptor binding"/>
    <property type="evidence" value="ECO:0007669"/>
    <property type="project" value="TreeGrafter"/>
</dbReference>
<evidence type="ECO:0000313" key="7">
    <source>
        <dbReference type="EMBL" id="CAF0926273.1"/>
    </source>
</evidence>
<name>A0A814BFN3_9BILA</name>
<dbReference type="GO" id="GO:0006513">
    <property type="term" value="P:protein monoubiquitination"/>
    <property type="evidence" value="ECO:0007669"/>
    <property type="project" value="TreeGrafter"/>
</dbReference>
<keyword evidence="1" id="KW-0479">Metal-binding</keyword>
<dbReference type="GO" id="GO:0051865">
    <property type="term" value="P:protein autoubiquitination"/>
    <property type="evidence" value="ECO:0007669"/>
    <property type="project" value="TreeGrafter"/>
</dbReference>
<dbReference type="Proteomes" id="UP000663870">
    <property type="component" value="Unassembled WGS sequence"/>
</dbReference>
<dbReference type="Proteomes" id="UP000663854">
    <property type="component" value="Unassembled WGS sequence"/>
</dbReference>
<dbReference type="PROSITE" id="PS50119">
    <property type="entry name" value="ZF_BBOX"/>
    <property type="match status" value="1"/>
</dbReference>
<dbReference type="SUPFAM" id="SSF57850">
    <property type="entry name" value="RING/U-box"/>
    <property type="match status" value="1"/>
</dbReference>